<dbReference type="SMART" id="SM00737">
    <property type="entry name" value="ML"/>
    <property type="match status" value="1"/>
</dbReference>
<evidence type="ECO:0000259" key="5">
    <source>
        <dbReference type="SMART" id="SM00737"/>
    </source>
</evidence>
<reference evidence="6" key="2">
    <citation type="submission" date="2015-02" db="UniProtKB">
        <authorList>
            <consortium name="EnsemblMetazoa"/>
        </authorList>
    </citation>
    <scope>IDENTIFICATION</scope>
</reference>
<evidence type="ECO:0000256" key="2">
    <source>
        <dbReference type="ARBA" id="ARBA00006370"/>
    </source>
</evidence>
<dbReference type="GO" id="GO:0032934">
    <property type="term" value="F:sterol binding"/>
    <property type="evidence" value="ECO:0007669"/>
    <property type="project" value="InterPro"/>
</dbReference>
<feature type="chain" id="PRO_5004579385" description="MD-2-related lipid-recognition domain-containing protein" evidence="4">
    <location>
        <begin position="22"/>
        <end position="150"/>
    </location>
</feature>
<dbReference type="Gene3D" id="2.60.40.770">
    <property type="match status" value="1"/>
</dbReference>
<keyword evidence="3" id="KW-0964">Secreted</keyword>
<dbReference type="GO" id="GO:0015918">
    <property type="term" value="P:sterol transport"/>
    <property type="evidence" value="ECO:0007669"/>
    <property type="project" value="InterPro"/>
</dbReference>
<dbReference type="InterPro" id="IPR003172">
    <property type="entry name" value="ML_dom"/>
</dbReference>
<organism evidence="6 7">
    <name type="scientific">Strigamia maritima</name>
    <name type="common">European centipede</name>
    <name type="synonym">Geophilus maritimus</name>
    <dbReference type="NCBI Taxonomy" id="126957"/>
    <lineage>
        <taxon>Eukaryota</taxon>
        <taxon>Metazoa</taxon>
        <taxon>Ecdysozoa</taxon>
        <taxon>Arthropoda</taxon>
        <taxon>Myriapoda</taxon>
        <taxon>Chilopoda</taxon>
        <taxon>Pleurostigmophora</taxon>
        <taxon>Geophilomorpha</taxon>
        <taxon>Linotaeniidae</taxon>
        <taxon>Strigamia</taxon>
    </lineage>
</organism>
<feature type="signal peptide" evidence="4">
    <location>
        <begin position="1"/>
        <end position="21"/>
    </location>
</feature>
<reference evidence="7" key="1">
    <citation type="submission" date="2011-05" db="EMBL/GenBank/DDBJ databases">
        <authorList>
            <person name="Richards S.R."/>
            <person name="Qu J."/>
            <person name="Jiang H."/>
            <person name="Jhangiani S.N."/>
            <person name="Agravi P."/>
            <person name="Goodspeed R."/>
            <person name="Gross S."/>
            <person name="Mandapat C."/>
            <person name="Jackson L."/>
            <person name="Mathew T."/>
            <person name="Pu L."/>
            <person name="Thornton R."/>
            <person name="Saada N."/>
            <person name="Wilczek-Boney K.B."/>
            <person name="Lee S."/>
            <person name="Kovar C."/>
            <person name="Wu Y."/>
            <person name="Scherer S.E."/>
            <person name="Worley K.C."/>
            <person name="Muzny D.M."/>
            <person name="Gibbs R."/>
        </authorList>
    </citation>
    <scope>NUCLEOTIDE SEQUENCE</scope>
    <source>
        <strain evidence="7">Brora</strain>
    </source>
</reference>
<dbReference type="InterPro" id="IPR014756">
    <property type="entry name" value="Ig_E-set"/>
</dbReference>
<dbReference type="Pfam" id="PF02221">
    <property type="entry name" value="E1_DerP2_DerF2"/>
    <property type="match status" value="1"/>
</dbReference>
<evidence type="ECO:0000256" key="1">
    <source>
        <dbReference type="ARBA" id="ARBA00004613"/>
    </source>
</evidence>
<accession>T1J8X6</accession>
<dbReference type="PANTHER" id="PTHR11306:SF68">
    <property type="entry name" value="NPC INTRACELLULAR CHOLESTEROL TRANSPORTER 2"/>
    <property type="match status" value="1"/>
</dbReference>
<evidence type="ECO:0000256" key="4">
    <source>
        <dbReference type="SAM" id="SignalP"/>
    </source>
</evidence>
<dbReference type="AlphaFoldDB" id="T1J8X6"/>
<dbReference type="FunFam" id="2.60.40.770:FF:000001">
    <property type="entry name" value="NPC intracellular cholesterol transporter 2"/>
    <property type="match status" value="1"/>
</dbReference>
<proteinExistence type="inferred from homology"/>
<evidence type="ECO:0000313" key="7">
    <source>
        <dbReference type="Proteomes" id="UP000014500"/>
    </source>
</evidence>
<sequence>MAVKILLFAIVMYIIFTSTEAKMKYTDCGSKKGIVENVDMVPSCGSVCNLHLGQNVTFTITFKSKENIKSVQTVIHGVLFGMPAPFPLPNPDSCSDGDLTCPLKEDTVYHYVKQFYVEQYYPKLFLNIKYELVDQDEIDIVCVKIPAKIL</sequence>
<dbReference type="Proteomes" id="UP000014500">
    <property type="component" value="Unassembled WGS sequence"/>
</dbReference>
<dbReference type="PANTHER" id="PTHR11306">
    <property type="entry name" value="NIEMANN PICK TYPE C2 PROTEIN NPC2-RELATED"/>
    <property type="match status" value="1"/>
</dbReference>
<dbReference type="SUPFAM" id="SSF81296">
    <property type="entry name" value="E set domains"/>
    <property type="match status" value="1"/>
</dbReference>
<comment type="subcellular location">
    <subcellularLocation>
        <location evidence="1">Secreted</location>
    </subcellularLocation>
</comment>
<dbReference type="HOGENOM" id="CLU_109192_1_0_1"/>
<dbReference type="PhylomeDB" id="T1J8X6"/>
<dbReference type="GO" id="GO:0005576">
    <property type="term" value="C:extracellular region"/>
    <property type="evidence" value="ECO:0007669"/>
    <property type="project" value="UniProtKB-SubCell"/>
</dbReference>
<keyword evidence="4" id="KW-0732">Signal</keyword>
<keyword evidence="7" id="KW-1185">Reference proteome</keyword>
<dbReference type="OMA" id="CETTDIC"/>
<evidence type="ECO:0000313" key="6">
    <source>
        <dbReference type="EnsemblMetazoa" id="SMAR010166-PA"/>
    </source>
</evidence>
<protein>
    <recommendedName>
        <fullName evidence="5">MD-2-related lipid-recognition domain-containing protein</fullName>
    </recommendedName>
</protein>
<comment type="similarity">
    <text evidence="2">Belongs to the NPC2 family.</text>
</comment>
<dbReference type="eggNOG" id="KOG4063">
    <property type="taxonomic scope" value="Eukaryota"/>
</dbReference>
<feature type="domain" description="MD-2-related lipid-recognition" evidence="5">
    <location>
        <begin position="25"/>
        <end position="147"/>
    </location>
</feature>
<dbReference type="InterPro" id="IPR039670">
    <property type="entry name" value="NPC2-like"/>
</dbReference>
<evidence type="ECO:0000256" key="3">
    <source>
        <dbReference type="ARBA" id="ARBA00022525"/>
    </source>
</evidence>
<name>T1J8X6_STRMM</name>
<dbReference type="EnsemblMetazoa" id="SMAR010166-RA">
    <property type="protein sequence ID" value="SMAR010166-PA"/>
    <property type="gene ID" value="SMAR010166"/>
</dbReference>
<dbReference type="EMBL" id="JH431968">
    <property type="status" value="NOT_ANNOTATED_CDS"/>
    <property type="molecule type" value="Genomic_DNA"/>
</dbReference>
<dbReference type="STRING" id="126957.T1J8X6"/>